<dbReference type="PATRIC" id="fig|908627.4.peg.6474"/>
<proteinExistence type="predicted"/>
<dbReference type="InterPro" id="IPR010895">
    <property type="entry name" value="CHRD"/>
</dbReference>
<feature type="domain" description="CHRD" evidence="2">
    <location>
        <begin position="33"/>
        <end position="153"/>
    </location>
</feature>
<evidence type="ECO:0000313" key="4">
    <source>
        <dbReference type="Proteomes" id="UP000035963"/>
    </source>
</evidence>
<evidence type="ECO:0000313" key="3">
    <source>
        <dbReference type="EMBL" id="KLU22761.1"/>
    </source>
</evidence>
<accession>A0A0J1CR02</accession>
<evidence type="ECO:0000259" key="2">
    <source>
        <dbReference type="PROSITE" id="PS50933"/>
    </source>
</evidence>
<feature type="signal peptide" evidence="1">
    <location>
        <begin position="1"/>
        <end position="32"/>
    </location>
</feature>
<organism evidence="3 4">
    <name type="scientific">Caballeronia mineralivorans PML1(12)</name>
    <dbReference type="NCBI Taxonomy" id="908627"/>
    <lineage>
        <taxon>Bacteria</taxon>
        <taxon>Pseudomonadati</taxon>
        <taxon>Pseudomonadota</taxon>
        <taxon>Betaproteobacteria</taxon>
        <taxon>Burkholderiales</taxon>
        <taxon>Burkholderiaceae</taxon>
        <taxon>Caballeronia</taxon>
    </lineage>
</organism>
<gene>
    <name evidence="3" type="ORF">EOS_28955</name>
</gene>
<feature type="chain" id="PRO_5005249058" evidence="1">
    <location>
        <begin position="33"/>
        <end position="153"/>
    </location>
</feature>
<name>A0A0J1CR02_9BURK</name>
<comment type="caution">
    <text evidence="3">The sequence shown here is derived from an EMBL/GenBank/DDBJ whole genome shotgun (WGS) entry which is preliminary data.</text>
</comment>
<protein>
    <submittedName>
        <fullName evidence="3">CHRD domain-containing protein</fullName>
    </submittedName>
</protein>
<dbReference type="AlphaFoldDB" id="A0A0J1CR02"/>
<dbReference type="Proteomes" id="UP000035963">
    <property type="component" value="Unassembled WGS sequence"/>
</dbReference>
<dbReference type="SMART" id="SM00754">
    <property type="entry name" value="CHRD"/>
    <property type="match status" value="1"/>
</dbReference>
<dbReference type="Pfam" id="PF07452">
    <property type="entry name" value="CHRD"/>
    <property type="match status" value="1"/>
</dbReference>
<evidence type="ECO:0000256" key="1">
    <source>
        <dbReference type="SAM" id="SignalP"/>
    </source>
</evidence>
<keyword evidence="4" id="KW-1185">Reference proteome</keyword>
<keyword evidence="1" id="KW-0732">Signal</keyword>
<sequence>MVTKFSLRNSVLSLSVVLMSSVTSLASSSAFADSVALQANLQPSSEVPPRVSKGHGQLKATFDTTTKTLQWTVTYADLSGPATMAHFHGPAPVGQNAKVQVPIDKNALPSPITGQATLSEEQANELMAGQYYFNIHTEKNPTGEIRGQVMPAN</sequence>
<dbReference type="PROSITE" id="PS50933">
    <property type="entry name" value="CHRD"/>
    <property type="match status" value="1"/>
</dbReference>
<dbReference type="OrthoDB" id="571052at2"/>
<reference evidence="3 4" key="1">
    <citation type="journal article" date="2015" name="Genome Announc.">
        <title>Draft Genome Sequence of Burkholderia sp. Strain PML1(12), an Ectomycorrhizosphere-Inhabiting Bacterium with Effective Mineral-Weathering Ability.</title>
        <authorList>
            <person name="Uroz S."/>
            <person name="Oger P."/>
        </authorList>
    </citation>
    <scope>NUCLEOTIDE SEQUENCE [LARGE SCALE GENOMIC DNA]</scope>
    <source>
        <strain evidence="4">PML1(12)</strain>
    </source>
</reference>
<dbReference type="EMBL" id="AEJF01000173">
    <property type="protein sequence ID" value="KLU22761.1"/>
    <property type="molecule type" value="Genomic_DNA"/>
</dbReference>